<name>A0A2J7QMR9_9NEOP</name>
<gene>
    <name evidence="1" type="ORF">B7P43_G09448</name>
</gene>
<dbReference type="STRING" id="105785.A0A2J7QMR9"/>
<dbReference type="PANTHER" id="PTHR46060:SF1">
    <property type="entry name" value="MARINER MOS1 TRANSPOSASE-LIKE PROTEIN"/>
    <property type="match status" value="1"/>
</dbReference>
<comment type="caution">
    <text evidence="1">The sequence shown here is derived from an EMBL/GenBank/DDBJ whole genome shotgun (WGS) entry which is preliminary data.</text>
</comment>
<evidence type="ECO:0008006" key="3">
    <source>
        <dbReference type="Google" id="ProtNLM"/>
    </source>
</evidence>
<proteinExistence type="predicted"/>
<sequence length="96" mass="10469">AFGDDAMGVTQIKEWFNCFEGGRMSADSDQRSGRLSMSQNADVIEKVQTLIMEDRHLTIQEFADEVGISRSRVESGDPGDQVIGPALPIHLCPGDS</sequence>
<dbReference type="InterPro" id="IPR052709">
    <property type="entry name" value="Transposase-MT_Hybrid"/>
</dbReference>
<keyword evidence="2" id="KW-1185">Reference proteome</keyword>
<evidence type="ECO:0000313" key="2">
    <source>
        <dbReference type="Proteomes" id="UP000235965"/>
    </source>
</evidence>
<evidence type="ECO:0000313" key="1">
    <source>
        <dbReference type="EMBL" id="PNF29894.1"/>
    </source>
</evidence>
<accession>A0A2J7QMR9</accession>
<organism evidence="1 2">
    <name type="scientific">Cryptotermes secundus</name>
    <dbReference type="NCBI Taxonomy" id="105785"/>
    <lineage>
        <taxon>Eukaryota</taxon>
        <taxon>Metazoa</taxon>
        <taxon>Ecdysozoa</taxon>
        <taxon>Arthropoda</taxon>
        <taxon>Hexapoda</taxon>
        <taxon>Insecta</taxon>
        <taxon>Pterygota</taxon>
        <taxon>Neoptera</taxon>
        <taxon>Polyneoptera</taxon>
        <taxon>Dictyoptera</taxon>
        <taxon>Blattodea</taxon>
        <taxon>Blattoidea</taxon>
        <taxon>Termitoidae</taxon>
        <taxon>Kalotermitidae</taxon>
        <taxon>Cryptotermitinae</taxon>
        <taxon>Cryptotermes</taxon>
    </lineage>
</organism>
<feature type="non-terminal residue" evidence="1">
    <location>
        <position position="1"/>
    </location>
</feature>
<dbReference type="Proteomes" id="UP000235965">
    <property type="component" value="Unassembled WGS sequence"/>
</dbReference>
<dbReference type="PANTHER" id="PTHR46060">
    <property type="entry name" value="MARINER MOS1 TRANSPOSASE-LIKE PROTEIN"/>
    <property type="match status" value="1"/>
</dbReference>
<dbReference type="EMBL" id="NEVH01013203">
    <property type="protein sequence ID" value="PNF29894.1"/>
    <property type="molecule type" value="Genomic_DNA"/>
</dbReference>
<protein>
    <recommendedName>
        <fullName evidence="3">Mos1 transposase HTH domain-containing protein</fullName>
    </recommendedName>
</protein>
<dbReference type="AlphaFoldDB" id="A0A2J7QMR9"/>
<reference evidence="1 2" key="1">
    <citation type="submission" date="2017-12" db="EMBL/GenBank/DDBJ databases">
        <title>Hemimetabolous genomes reveal molecular basis of termite eusociality.</title>
        <authorList>
            <person name="Harrison M.C."/>
            <person name="Jongepier E."/>
            <person name="Robertson H.M."/>
            <person name="Arning N."/>
            <person name="Bitard-Feildel T."/>
            <person name="Chao H."/>
            <person name="Childers C.P."/>
            <person name="Dinh H."/>
            <person name="Doddapaneni H."/>
            <person name="Dugan S."/>
            <person name="Gowin J."/>
            <person name="Greiner C."/>
            <person name="Han Y."/>
            <person name="Hu H."/>
            <person name="Hughes D.S.T."/>
            <person name="Huylmans A.-K."/>
            <person name="Kemena C."/>
            <person name="Kremer L.P.M."/>
            <person name="Lee S.L."/>
            <person name="Lopez-Ezquerra A."/>
            <person name="Mallet L."/>
            <person name="Monroy-Kuhn J.M."/>
            <person name="Moser A."/>
            <person name="Murali S.C."/>
            <person name="Muzny D.M."/>
            <person name="Otani S."/>
            <person name="Piulachs M.-D."/>
            <person name="Poelchau M."/>
            <person name="Qu J."/>
            <person name="Schaub F."/>
            <person name="Wada-Katsumata A."/>
            <person name="Worley K.C."/>
            <person name="Xie Q."/>
            <person name="Ylla G."/>
            <person name="Poulsen M."/>
            <person name="Gibbs R.A."/>
            <person name="Schal C."/>
            <person name="Richards S."/>
            <person name="Belles X."/>
            <person name="Korb J."/>
            <person name="Bornberg-Bauer E."/>
        </authorList>
    </citation>
    <scope>NUCLEOTIDE SEQUENCE [LARGE SCALE GENOMIC DNA]</scope>
    <source>
        <tissue evidence="1">Whole body</tissue>
    </source>
</reference>
<dbReference type="InterPro" id="IPR001387">
    <property type="entry name" value="Cro/C1-type_HTH"/>
</dbReference>
<dbReference type="CDD" id="cd00093">
    <property type="entry name" value="HTH_XRE"/>
    <property type="match status" value="1"/>
</dbReference>
<dbReference type="InParanoid" id="A0A2J7QMR9"/>